<name>A0A4R1S5X4_HYDET</name>
<gene>
    <name evidence="1" type="ORF">EDC14_1004117</name>
</gene>
<protein>
    <submittedName>
        <fullName evidence="1">Uncharacterized protein</fullName>
    </submittedName>
</protein>
<reference evidence="1 2" key="1">
    <citation type="submission" date="2019-03" db="EMBL/GenBank/DDBJ databases">
        <title>Genomic Encyclopedia of Type Strains, Phase IV (KMG-IV): sequencing the most valuable type-strain genomes for metagenomic binning, comparative biology and taxonomic classification.</title>
        <authorList>
            <person name="Goeker M."/>
        </authorList>
    </citation>
    <scope>NUCLEOTIDE SEQUENCE [LARGE SCALE GENOMIC DNA]</scope>
    <source>
        <strain evidence="1 2">LX-B</strain>
    </source>
</reference>
<accession>A0A4R1S5X4</accession>
<evidence type="ECO:0000313" key="1">
    <source>
        <dbReference type="EMBL" id="TCL74180.1"/>
    </source>
</evidence>
<proteinExistence type="predicted"/>
<evidence type="ECO:0000313" key="2">
    <source>
        <dbReference type="Proteomes" id="UP000295008"/>
    </source>
</evidence>
<sequence length="34" mass="3870">MVVQKIMKVLAEVEKCLKLILENANVESLKRISV</sequence>
<keyword evidence="2" id="KW-1185">Reference proteome</keyword>
<dbReference type="Proteomes" id="UP000295008">
    <property type="component" value="Unassembled WGS sequence"/>
</dbReference>
<dbReference type="AlphaFoldDB" id="A0A4R1S5X4"/>
<dbReference type="EMBL" id="SLUN01000004">
    <property type="protein sequence ID" value="TCL74180.1"/>
    <property type="molecule type" value="Genomic_DNA"/>
</dbReference>
<comment type="caution">
    <text evidence="1">The sequence shown here is derived from an EMBL/GenBank/DDBJ whole genome shotgun (WGS) entry which is preliminary data.</text>
</comment>
<organism evidence="1 2">
    <name type="scientific">Hydrogenispora ethanolica</name>
    <dbReference type="NCBI Taxonomy" id="1082276"/>
    <lineage>
        <taxon>Bacteria</taxon>
        <taxon>Bacillati</taxon>
        <taxon>Bacillota</taxon>
        <taxon>Hydrogenispora</taxon>
    </lineage>
</organism>